<reference evidence="2 4" key="1">
    <citation type="submission" date="2017-09" db="EMBL/GenBank/DDBJ databases">
        <title>Complete Genome Sequences of Two Strains of the Meat Spoilage Bacterium Brochothrix thermosphacta Isolated from Ground Chicken.</title>
        <authorList>
            <person name="Paoli G.C."/>
            <person name="Wijey C."/>
            <person name="Chen C.-Y."/>
            <person name="Nguyen L."/>
            <person name="Yan X."/>
            <person name="Irwin P.L."/>
        </authorList>
    </citation>
    <scope>NUCLEOTIDE SEQUENCE [LARGE SCALE GENOMIC DNA]</scope>
    <source>
        <strain evidence="2 4">BI</strain>
    </source>
</reference>
<dbReference type="EMBL" id="OUNC01000023">
    <property type="protein sequence ID" value="SPP28731.1"/>
    <property type="molecule type" value="Genomic_DNA"/>
</dbReference>
<reference evidence="5" key="2">
    <citation type="submission" date="2018-04" db="EMBL/GenBank/DDBJ databases">
        <authorList>
            <person name="Illikoud N."/>
        </authorList>
    </citation>
    <scope>NUCLEOTIDE SEQUENCE [LARGE SCALE GENOMIC DNA]</scope>
</reference>
<name>A0A1D2LSM5_BROTH</name>
<dbReference type="Proteomes" id="UP000270190">
    <property type="component" value="Unassembled WGS sequence"/>
</dbReference>
<dbReference type="RefSeq" id="WP_029092383.1">
    <property type="nucleotide sequence ID" value="NZ_CBCPIX010000001.1"/>
</dbReference>
<evidence type="ECO:0000313" key="3">
    <source>
        <dbReference type="EMBL" id="SPP28731.1"/>
    </source>
</evidence>
<keyword evidence="1" id="KW-0732">Signal</keyword>
<reference evidence="3" key="3">
    <citation type="submission" date="2018-04" db="EMBL/GenBank/DDBJ databases">
        <authorList>
            <person name="Go L.Y."/>
            <person name="Mitchell J.A."/>
        </authorList>
    </citation>
    <scope>NUCLEOTIDE SEQUENCE</scope>
    <source>
        <strain evidence="3">BSAS1 3</strain>
    </source>
</reference>
<dbReference type="Proteomes" id="UP000243591">
    <property type="component" value="Chromosome"/>
</dbReference>
<gene>
    <name evidence="3" type="ORF">BTBSAS_30049</name>
    <name evidence="2" type="ORF">CNY62_02725</name>
</gene>
<sequence>MDNIFQKKLLVLCLGLSTVGLSAPPLAKAAHTAYVEYYYEAGFYKRGFKVHNYKDNVRKKYITYRKSANYRLSKKTLYSFSNGNRVAYTLHWKTK</sequence>
<protein>
    <submittedName>
        <fullName evidence="2">Uncharacterized protein</fullName>
    </submittedName>
</protein>
<dbReference type="AlphaFoldDB" id="A0A1D2LSM5"/>
<feature type="signal peptide" evidence="1">
    <location>
        <begin position="1"/>
        <end position="29"/>
    </location>
</feature>
<accession>A0A1D2LSM5</accession>
<evidence type="ECO:0000313" key="5">
    <source>
        <dbReference type="Proteomes" id="UP000270190"/>
    </source>
</evidence>
<organism evidence="2 4">
    <name type="scientific">Brochothrix thermosphacta</name>
    <name type="common">Microbacterium thermosphactum</name>
    <dbReference type="NCBI Taxonomy" id="2756"/>
    <lineage>
        <taxon>Bacteria</taxon>
        <taxon>Bacillati</taxon>
        <taxon>Bacillota</taxon>
        <taxon>Bacilli</taxon>
        <taxon>Bacillales</taxon>
        <taxon>Listeriaceae</taxon>
        <taxon>Brochothrix</taxon>
    </lineage>
</organism>
<dbReference type="EMBL" id="CP023483">
    <property type="protein sequence ID" value="ATF25394.1"/>
    <property type="molecule type" value="Genomic_DNA"/>
</dbReference>
<evidence type="ECO:0000256" key="1">
    <source>
        <dbReference type="SAM" id="SignalP"/>
    </source>
</evidence>
<feature type="chain" id="PRO_5036017558" evidence="1">
    <location>
        <begin position="30"/>
        <end position="95"/>
    </location>
</feature>
<keyword evidence="4" id="KW-1185">Reference proteome</keyword>
<evidence type="ECO:0000313" key="4">
    <source>
        <dbReference type="Proteomes" id="UP000243591"/>
    </source>
</evidence>
<evidence type="ECO:0000313" key="2">
    <source>
        <dbReference type="EMBL" id="ATF25394.1"/>
    </source>
</evidence>
<dbReference type="KEGG" id="bths:CNY62_02725"/>
<dbReference type="STRING" id="2756.BFR44_01160"/>
<proteinExistence type="predicted"/>